<dbReference type="eggNOG" id="COG0272">
    <property type="taxonomic scope" value="Bacteria"/>
</dbReference>
<dbReference type="HOGENOM" id="CLU_007764_2_1_0"/>
<keyword evidence="6 14" id="KW-0479">Metal-binding</keyword>
<evidence type="ECO:0000256" key="11">
    <source>
        <dbReference type="ARBA" id="ARBA00023204"/>
    </source>
</evidence>
<dbReference type="FunFam" id="2.40.50.140:FF:000012">
    <property type="entry name" value="DNA ligase"/>
    <property type="match status" value="1"/>
</dbReference>
<keyword evidence="14" id="KW-0464">Manganese</keyword>
<dbReference type="STRING" id="1229831.M832_03970"/>
<evidence type="ECO:0000256" key="5">
    <source>
        <dbReference type="ARBA" id="ARBA00022705"/>
    </source>
</evidence>
<comment type="cofactor">
    <cofactor evidence="14">
        <name>Mg(2+)</name>
        <dbReference type="ChEBI" id="CHEBI:18420"/>
    </cofactor>
    <cofactor evidence="14">
        <name>Mn(2+)</name>
        <dbReference type="ChEBI" id="CHEBI:29035"/>
    </cofactor>
</comment>
<dbReference type="EC" id="6.5.1.2" evidence="2 14"/>
<evidence type="ECO:0000256" key="8">
    <source>
        <dbReference type="ARBA" id="ARBA00022833"/>
    </source>
</evidence>
<feature type="domain" description="BRCT" evidence="16">
    <location>
        <begin position="601"/>
        <end position="673"/>
    </location>
</feature>
<accession>W8K054</accession>
<sequence length="673" mass="75564">MVFVVLKESNSCRMQDPYSEKQYLSLCQEIAQDDYLYYVLHQPRISDYDYDLKMQELLRIEALHPEWLVPWSPSMRLGDRTSGIFPVVAHSQPMLSIANCYTREDLDDFFSRVEKTLRRIPTYTLELKIDGIAVSLRYEQGILAQALSRGNGLEGEDITANIRTIRSLPLRLPEGCPEVVEVRGEVFFSKATFEQMNANQRDTNKPVFANPRNAAGGTLKLLSSKDAAQRNLELSIYGVLAGGTESHYENLLLCKTWGFPVLGRPKQCRTAQEVVHVLNEVEEIRNHLPMEIDGVVIKVDSLKDQQILGMTAKHYRWALAYKYAPEQGETLLEDIFVQVGRTGVLTPVAKLRPIVLSGSKISRASLYNEEEIEKKDIRIGDTVYVEKGGEIIPKIVGVCLEKRPEGAQPWHMPEFCPVCNSRVIRESDKVSVRCANPQCAAGAMEKICFFVGRGAMDIDHFGEKVVTKLFDLGVIQRCCDIFQITEQDLLQLPGFKDKSVKNLLQSIQKAKVVPLDRFIVALGIPFVGIGVASSLAEHFLSLDAIMDASLDELKSIDGIGEKVAHSILEYFSRSENIDDINKMISLGVHVIPYEKKLSSLGKTFVITGTLETMTRSEIERTIRNHGGKVSSVISKNVDYIIVGDHPGSKLSKAQDLNIPVLYEKDLFRLLKLK</sequence>
<dbReference type="InterPro" id="IPR004150">
    <property type="entry name" value="NAD_DNA_ligase_OB"/>
</dbReference>
<feature type="binding site" evidence="14">
    <location>
        <position position="298"/>
    </location>
    <ligand>
        <name>NAD(+)</name>
        <dbReference type="ChEBI" id="CHEBI:57540"/>
    </ligand>
</feature>
<dbReference type="PROSITE" id="PS50172">
    <property type="entry name" value="BRCT"/>
    <property type="match status" value="1"/>
</dbReference>
<dbReference type="Pfam" id="PF03119">
    <property type="entry name" value="DNA_ligase_ZBD"/>
    <property type="match status" value="1"/>
</dbReference>
<dbReference type="PANTHER" id="PTHR23389:SF9">
    <property type="entry name" value="DNA LIGASE"/>
    <property type="match status" value="1"/>
</dbReference>
<evidence type="ECO:0000256" key="7">
    <source>
        <dbReference type="ARBA" id="ARBA00022763"/>
    </source>
</evidence>
<dbReference type="InterPro" id="IPR001357">
    <property type="entry name" value="BRCT_dom"/>
</dbReference>
<dbReference type="PROSITE" id="PS01055">
    <property type="entry name" value="DNA_LIGASE_N1"/>
    <property type="match status" value="1"/>
</dbReference>
<dbReference type="InterPro" id="IPR018239">
    <property type="entry name" value="DNA_ligase_AS"/>
</dbReference>
<dbReference type="GO" id="GO:0003677">
    <property type="term" value="F:DNA binding"/>
    <property type="evidence" value="ECO:0007669"/>
    <property type="project" value="InterPro"/>
</dbReference>
<dbReference type="Pfam" id="PF12826">
    <property type="entry name" value="HHH_2"/>
    <property type="match status" value="1"/>
</dbReference>
<evidence type="ECO:0000256" key="6">
    <source>
        <dbReference type="ARBA" id="ARBA00022723"/>
    </source>
</evidence>
<dbReference type="SUPFAM" id="SSF52113">
    <property type="entry name" value="BRCT domain"/>
    <property type="match status" value="1"/>
</dbReference>
<keyword evidence="10 14" id="KW-0520">NAD</keyword>
<dbReference type="Pfam" id="PF03120">
    <property type="entry name" value="OB_DNA_ligase"/>
    <property type="match status" value="1"/>
</dbReference>
<feature type="active site" description="N6-AMP-lysine intermediate" evidence="14">
    <location>
        <position position="128"/>
    </location>
</feature>
<dbReference type="CDD" id="cd17748">
    <property type="entry name" value="BRCT_DNA_ligase_like"/>
    <property type="match status" value="1"/>
</dbReference>
<dbReference type="SMART" id="SM00278">
    <property type="entry name" value="HhH1"/>
    <property type="match status" value="3"/>
</dbReference>
<gene>
    <name evidence="14 17" type="primary">ligA</name>
    <name evidence="17" type="ORF">M832_03970</name>
</gene>
<feature type="binding site" evidence="14">
    <location>
        <position position="149"/>
    </location>
    <ligand>
        <name>NAD(+)</name>
        <dbReference type="ChEBI" id="CHEBI:57540"/>
    </ligand>
</feature>
<evidence type="ECO:0000313" key="17">
    <source>
        <dbReference type="EMBL" id="AHK63262.1"/>
    </source>
</evidence>
<comment type="catalytic activity">
    <reaction evidence="12 14 15">
        <text>NAD(+) + (deoxyribonucleotide)n-3'-hydroxyl + 5'-phospho-(deoxyribonucleotide)m = (deoxyribonucleotide)n+m + AMP + beta-nicotinamide D-nucleotide.</text>
        <dbReference type="EC" id="6.5.1.2"/>
    </reaction>
</comment>
<evidence type="ECO:0000256" key="12">
    <source>
        <dbReference type="ARBA" id="ARBA00034005"/>
    </source>
</evidence>
<feature type="binding site" evidence="14">
    <location>
        <position position="185"/>
    </location>
    <ligand>
        <name>NAD(+)</name>
        <dbReference type="ChEBI" id="CHEBI:57540"/>
    </ligand>
</feature>
<dbReference type="Gene3D" id="1.10.150.20">
    <property type="entry name" value="5' to 3' exonuclease, C-terminal subdomain"/>
    <property type="match status" value="2"/>
</dbReference>
<comment type="function">
    <text evidence="1 14">DNA ligase that catalyzes the formation of phosphodiester linkages between 5'-phosphoryl and 3'-hydroxyl groups in double-stranded DNA using NAD as a coenzyme and as the energy source for the reaction. It is essential for DNA replication and repair of damaged DNA.</text>
</comment>
<keyword evidence="8 14" id="KW-0862">Zinc</keyword>
<organism evidence="17 18">
    <name type="scientific">Chlamydia avium 10DC88</name>
    <dbReference type="NCBI Taxonomy" id="1229831"/>
    <lineage>
        <taxon>Bacteria</taxon>
        <taxon>Pseudomonadati</taxon>
        <taxon>Chlamydiota</taxon>
        <taxon>Chlamydiia</taxon>
        <taxon>Chlamydiales</taxon>
        <taxon>Chlamydiaceae</taxon>
        <taxon>Chlamydia/Chlamydophila group</taxon>
        <taxon>Chlamydia</taxon>
    </lineage>
</organism>
<feature type="binding site" evidence="14">
    <location>
        <begin position="96"/>
        <end position="97"/>
    </location>
    <ligand>
        <name>NAD(+)</name>
        <dbReference type="ChEBI" id="CHEBI:57540"/>
    </ligand>
</feature>
<dbReference type="KEGG" id="cav:M832_03970"/>
<dbReference type="CDD" id="cd00114">
    <property type="entry name" value="LIGANc"/>
    <property type="match status" value="1"/>
</dbReference>
<dbReference type="Gene3D" id="3.30.470.30">
    <property type="entry name" value="DNA ligase/mRNA capping enzyme"/>
    <property type="match status" value="1"/>
</dbReference>
<dbReference type="HAMAP" id="MF_01588">
    <property type="entry name" value="DNA_ligase_A"/>
    <property type="match status" value="1"/>
</dbReference>
<dbReference type="PANTHER" id="PTHR23389">
    <property type="entry name" value="CHROMOSOME TRANSMISSION FIDELITY FACTOR 18"/>
    <property type="match status" value="1"/>
</dbReference>
<evidence type="ECO:0000256" key="3">
    <source>
        <dbReference type="ARBA" id="ARBA00013308"/>
    </source>
</evidence>
<dbReference type="NCBIfam" id="TIGR00575">
    <property type="entry name" value="dnlj"/>
    <property type="match status" value="1"/>
</dbReference>
<dbReference type="PIRSF" id="PIRSF001604">
    <property type="entry name" value="LigA"/>
    <property type="match status" value="1"/>
</dbReference>
<comment type="similarity">
    <text evidence="13 14">Belongs to the NAD-dependent DNA ligase family. LigA subfamily.</text>
</comment>
<dbReference type="SMART" id="SM00292">
    <property type="entry name" value="BRCT"/>
    <property type="match status" value="1"/>
</dbReference>
<dbReference type="InterPro" id="IPR036420">
    <property type="entry name" value="BRCT_dom_sf"/>
</dbReference>
<dbReference type="InterPro" id="IPR013840">
    <property type="entry name" value="DNAligase_N"/>
</dbReference>
<dbReference type="InterPro" id="IPR004149">
    <property type="entry name" value="Znf_DNAligase_C4"/>
</dbReference>
<feature type="binding site" evidence="14">
    <location>
        <position position="416"/>
    </location>
    <ligand>
        <name>Zn(2+)</name>
        <dbReference type="ChEBI" id="CHEBI:29105"/>
    </ligand>
</feature>
<dbReference type="Pfam" id="PF01653">
    <property type="entry name" value="DNA_ligase_aden"/>
    <property type="match status" value="1"/>
</dbReference>
<evidence type="ECO:0000256" key="9">
    <source>
        <dbReference type="ARBA" id="ARBA00022842"/>
    </source>
</evidence>
<dbReference type="AlphaFoldDB" id="W8K054"/>
<dbReference type="SUPFAM" id="SSF56091">
    <property type="entry name" value="DNA ligase/mRNA capping enzyme, catalytic domain"/>
    <property type="match status" value="1"/>
</dbReference>
<dbReference type="EMBL" id="CP006571">
    <property type="protein sequence ID" value="AHK63262.1"/>
    <property type="molecule type" value="Genomic_DNA"/>
</dbReference>
<dbReference type="Gene3D" id="2.40.50.140">
    <property type="entry name" value="Nucleic acid-binding proteins"/>
    <property type="match status" value="1"/>
</dbReference>
<name>W8K054_9CHLA</name>
<dbReference type="SUPFAM" id="SSF50249">
    <property type="entry name" value="Nucleic acid-binding proteins"/>
    <property type="match status" value="1"/>
</dbReference>
<feature type="binding site" evidence="14">
    <location>
        <position position="439"/>
    </location>
    <ligand>
        <name>Zn(2+)</name>
        <dbReference type="ChEBI" id="CHEBI:29105"/>
    </ligand>
</feature>
<feature type="binding site" evidence="14">
    <location>
        <position position="434"/>
    </location>
    <ligand>
        <name>Zn(2+)</name>
        <dbReference type="ChEBI" id="CHEBI:29105"/>
    </ligand>
</feature>
<dbReference type="GO" id="GO:0003911">
    <property type="term" value="F:DNA ligase (NAD+) activity"/>
    <property type="evidence" value="ECO:0007669"/>
    <property type="project" value="UniProtKB-UniRule"/>
</dbReference>
<evidence type="ECO:0000256" key="13">
    <source>
        <dbReference type="ARBA" id="ARBA00060881"/>
    </source>
</evidence>
<dbReference type="Proteomes" id="UP000019433">
    <property type="component" value="Chromosome"/>
</dbReference>
<keyword evidence="11 14" id="KW-0234">DNA repair</keyword>
<keyword evidence="9 14" id="KW-0460">Magnesium</keyword>
<dbReference type="InterPro" id="IPR013839">
    <property type="entry name" value="DNAligase_adenylation"/>
</dbReference>
<dbReference type="InterPro" id="IPR041663">
    <property type="entry name" value="DisA/LigA_HHH"/>
</dbReference>
<dbReference type="GO" id="GO:0006260">
    <property type="term" value="P:DNA replication"/>
    <property type="evidence" value="ECO:0007669"/>
    <property type="project" value="UniProtKB-KW"/>
</dbReference>
<dbReference type="InterPro" id="IPR001679">
    <property type="entry name" value="DNA_ligase"/>
</dbReference>
<evidence type="ECO:0000256" key="1">
    <source>
        <dbReference type="ARBA" id="ARBA00004067"/>
    </source>
</evidence>
<dbReference type="PROSITE" id="PS01056">
    <property type="entry name" value="DNA_LIGASE_N2"/>
    <property type="match status" value="1"/>
</dbReference>
<dbReference type="InterPro" id="IPR003583">
    <property type="entry name" value="Hlx-hairpin-Hlx_DNA-bd_motif"/>
</dbReference>
<keyword evidence="7 14" id="KW-0227">DNA damage</keyword>
<dbReference type="GO" id="GO:0046872">
    <property type="term" value="F:metal ion binding"/>
    <property type="evidence" value="ECO:0007669"/>
    <property type="project" value="UniProtKB-KW"/>
</dbReference>
<evidence type="ECO:0000259" key="16">
    <source>
        <dbReference type="PROSITE" id="PS50172"/>
    </source>
</evidence>
<evidence type="ECO:0000256" key="4">
    <source>
        <dbReference type="ARBA" id="ARBA00022598"/>
    </source>
</evidence>
<dbReference type="PATRIC" id="fig|1229831.3.peg.401"/>
<feature type="binding site" evidence="14">
    <location>
        <position position="322"/>
    </location>
    <ligand>
        <name>NAD(+)</name>
        <dbReference type="ChEBI" id="CHEBI:57540"/>
    </ligand>
</feature>
<feature type="binding site" evidence="14">
    <location>
        <begin position="47"/>
        <end position="51"/>
    </location>
    <ligand>
        <name>NAD(+)</name>
        <dbReference type="ChEBI" id="CHEBI:57540"/>
    </ligand>
</feature>
<evidence type="ECO:0000256" key="10">
    <source>
        <dbReference type="ARBA" id="ARBA00023027"/>
    </source>
</evidence>
<dbReference type="InterPro" id="IPR033136">
    <property type="entry name" value="DNA_ligase_CS"/>
</dbReference>
<protein>
    <recommendedName>
        <fullName evidence="3 14">DNA ligase</fullName>
        <ecNumber evidence="2 14">6.5.1.2</ecNumber>
    </recommendedName>
    <alternativeName>
        <fullName evidence="14">Polydeoxyribonucleotide synthase [NAD(+)]</fullName>
    </alternativeName>
</protein>
<dbReference type="Gene3D" id="3.40.50.10190">
    <property type="entry name" value="BRCT domain"/>
    <property type="match status" value="1"/>
</dbReference>
<dbReference type="InterPro" id="IPR012340">
    <property type="entry name" value="NA-bd_OB-fold"/>
</dbReference>
<dbReference type="GO" id="GO:0005829">
    <property type="term" value="C:cytosol"/>
    <property type="evidence" value="ECO:0007669"/>
    <property type="project" value="TreeGrafter"/>
</dbReference>
<evidence type="ECO:0000256" key="2">
    <source>
        <dbReference type="ARBA" id="ARBA00012722"/>
    </source>
</evidence>
<evidence type="ECO:0000256" key="15">
    <source>
        <dbReference type="RuleBase" id="RU000618"/>
    </source>
</evidence>
<dbReference type="NCBIfam" id="NF005932">
    <property type="entry name" value="PRK07956.1"/>
    <property type="match status" value="1"/>
</dbReference>
<keyword evidence="4 14" id="KW-0436">Ligase</keyword>
<keyword evidence="5 14" id="KW-0235">DNA replication</keyword>
<dbReference type="GO" id="GO:0006281">
    <property type="term" value="P:DNA repair"/>
    <property type="evidence" value="ECO:0007669"/>
    <property type="project" value="UniProtKB-KW"/>
</dbReference>
<feature type="binding site" evidence="14">
    <location>
        <position position="126"/>
    </location>
    <ligand>
        <name>NAD(+)</name>
        <dbReference type="ChEBI" id="CHEBI:57540"/>
    </ligand>
</feature>
<dbReference type="SUPFAM" id="SSF47781">
    <property type="entry name" value="RuvA domain 2-like"/>
    <property type="match status" value="1"/>
</dbReference>
<dbReference type="InterPro" id="IPR010994">
    <property type="entry name" value="RuvA_2-like"/>
</dbReference>
<proteinExistence type="inferred from homology"/>
<feature type="binding site" evidence="14">
    <location>
        <position position="419"/>
    </location>
    <ligand>
        <name>Zn(2+)</name>
        <dbReference type="ChEBI" id="CHEBI:29105"/>
    </ligand>
</feature>
<dbReference type="Pfam" id="PF00533">
    <property type="entry name" value="BRCT"/>
    <property type="match status" value="1"/>
</dbReference>
<dbReference type="Gene3D" id="6.20.10.30">
    <property type="match status" value="1"/>
</dbReference>
<dbReference type="Gene3D" id="1.10.287.610">
    <property type="entry name" value="Helix hairpin bin"/>
    <property type="match status" value="1"/>
</dbReference>
<reference evidence="17 18" key="1">
    <citation type="journal article" date="2014" name="Syst. Appl. Microbiol.">
        <title>Evidence for the existence of two new members of the family Chlamydiaceae and proposal of Chlamydia avium sp. nov. and Chlamydia gallinacea sp. nov.</title>
        <authorList>
            <person name="Sachse K."/>
            <person name="Laroucau K."/>
            <person name="Riege K."/>
            <person name="Wehner S."/>
            <person name="Dilcher M."/>
            <person name="Creasy H.H."/>
            <person name="Weidmann M."/>
            <person name="Myers G."/>
            <person name="Vorimore F."/>
            <person name="Vicari N."/>
            <person name="Magnino S."/>
            <person name="Liebler-Tenorio E."/>
            <person name="Ruettger A."/>
            <person name="Bavoil P.M."/>
            <person name="Hufert F.T."/>
            <person name="Rossello-Mora R."/>
            <person name="Marz M."/>
        </authorList>
    </citation>
    <scope>NUCLEOTIDE SEQUENCE [LARGE SCALE GENOMIC DNA]</scope>
    <source>
        <strain evidence="17 18">10DC88</strain>
    </source>
</reference>
<evidence type="ECO:0000256" key="14">
    <source>
        <dbReference type="HAMAP-Rule" id="MF_01588"/>
    </source>
</evidence>
<evidence type="ECO:0000313" key="18">
    <source>
        <dbReference type="Proteomes" id="UP000019433"/>
    </source>
</evidence>
<dbReference type="SMART" id="SM00532">
    <property type="entry name" value="LIGANc"/>
    <property type="match status" value="1"/>
</dbReference>